<protein>
    <submittedName>
        <fullName evidence="1">Uncharacterized protein</fullName>
    </submittedName>
</protein>
<accession>A0A8S5Q7T1</accession>
<dbReference type="Pfam" id="PF20458">
    <property type="entry name" value="DUF6711"/>
    <property type="match status" value="1"/>
</dbReference>
<dbReference type="EMBL" id="BK015604">
    <property type="protein sequence ID" value="DAE15391.1"/>
    <property type="molecule type" value="Genomic_DNA"/>
</dbReference>
<proteinExistence type="predicted"/>
<sequence>MAYQGYLIKVGNTVFPMKYIRAETYKCTPNQRIDQDSDSDATGMLHRNVLPHTRTKIEFETPQMLRGADVLAISTLLGLSGSRRDVTITYWDHESQSYKTGKCYVPDISYQLMRNTGSDLVYMPIRYAFIEY</sequence>
<reference evidence="1" key="1">
    <citation type="journal article" date="2021" name="Proc. Natl. Acad. Sci. U.S.A.">
        <title>A Catalog of Tens of Thousands of Viruses from Human Metagenomes Reveals Hidden Associations with Chronic Diseases.</title>
        <authorList>
            <person name="Tisza M.J."/>
            <person name="Buck C.B."/>
        </authorList>
    </citation>
    <scope>NUCLEOTIDE SEQUENCE</scope>
    <source>
        <strain evidence="1">Ctdcr45</strain>
    </source>
</reference>
<evidence type="ECO:0000313" key="1">
    <source>
        <dbReference type="EMBL" id="DAE15391.1"/>
    </source>
</evidence>
<dbReference type="InterPro" id="IPR046557">
    <property type="entry name" value="DUF6711"/>
</dbReference>
<organism evidence="1">
    <name type="scientific">Siphoviridae sp. ctdcr45</name>
    <dbReference type="NCBI Taxonomy" id="2825580"/>
    <lineage>
        <taxon>Viruses</taxon>
        <taxon>Duplodnaviria</taxon>
        <taxon>Heunggongvirae</taxon>
        <taxon>Uroviricota</taxon>
        <taxon>Caudoviricetes</taxon>
    </lineage>
</organism>
<name>A0A8S5Q7T1_9CAUD</name>